<dbReference type="AlphaFoldDB" id="A0A1G8HCC9"/>
<dbReference type="PANTHER" id="PTHR43537:SF5">
    <property type="entry name" value="UXU OPERON TRANSCRIPTIONAL REGULATOR"/>
    <property type="match status" value="1"/>
</dbReference>
<dbReference type="InterPro" id="IPR036390">
    <property type="entry name" value="WH_DNA-bd_sf"/>
</dbReference>
<keyword evidence="1" id="KW-0805">Transcription regulation</keyword>
<organism evidence="5 6">
    <name type="scientific">Proteiniclasticum ruminis</name>
    <dbReference type="NCBI Taxonomy" id="398199"/>
    <lineage>
        <taxon>Bacteria</taxon>
        <taxon>Bacillati</taxon>
        <taxon>Bacillota</taxon>
        <taxon>Clostridia</taxon>
        <taxon>Eubacteriales</taxon>
        <taxon>Clostridiaceae</taxon>
        <taxon>Proteiniclasticum</taxon>
    </lineage>
</organism>
<dbReference type="RefSeq" id="WP_031573734.1">
    <property type="nucleotide sequence ID" value="NZ_FNDZ01000001.1"/>
</dbReference>
<proteinExistence type="predicted"/>
<evidence type="ECO:0000259" key="4">
    <source>
        <dbReference type="PROSITE" id="PS50949"/>
    </source>
</evidence>
<dbReference type="InterPro" id="IPR011711">
    <property type="entry name" value="GntR_C"/>
</dbReference>
<sequence>MKFKKIQSENKSDKVVSVIMNLIESGQLQPGDKLPPENEFAENLGVSRGILREALTILQYQGFISRKPKDGTYVRKISKEQVTAESMIESLKNATYLDLIELREALEQKSVELAIMRADDEEILDIKRTLEKTNPLDENYSVTDYNFHLKIAEMSKNNLLINFIDNYYELIHEMGEKSNTNVTRREEIIEEHKNLINAIYKRDIELAKKSLNYHLSQVKDNVVGKKNQEDL</sequence>
<dbReference type="SMART" id="SM00895">
    <property type="entry name" value="FCD"/>
    <property type="match status" value="1"/>
</dbReference>
<keyword evidence="5" id="KW-0670">Pyruvate</keyword>
<evidence type="ECO:0000256" key="1">
    <source>
        <dbReference type="ARBA" id="ARBA00023015"/>
    </source>
</evidence>
<dbReference type="GO" id="GO:0003700">
    <property type="term" value="F:DNA-binding transcription factor activity"/>
    <property type="evidence" value="ECO:0007669"/>
    <property type="project" value="InterPro"/>
</dbReference>
<dbReference type="PANTHER" id="PTHR43537">
    <property type="entry name" value="TRANSCRIPTIONAL REGULATOR, GNTR FAMILY"/>
    <property type="match status" value="1"/>
</dbReference>
<dbReference type="SMART" id="SM00345">
    <property type="entry name" value="HTH_GNTR"/>
    <property type="match status" value="1"/>
</dbReference>
<dbReference type="GO" id="GO:0003677">
    <property type="term" value="F:DNA binding"/>
    <property type="evidence" value="ECO:0007669"/>
    <property type="project" value="UniProtKB-KW"/>
</dbReference>
<dbReference type="InterPro" id="IPR008920">
    <property type="entry name" value="TF_FadR/GntR_C"/>
</dbReference>
<dbReference type="Pfam" id="PF07729">
    <property type="entry name" value="FCD"/>
    <property type="match status" value="1"/>
</dbReference>
<dbReference type="PRINTS" id="PR00035">
    <property type="entry name" value="HTHGNTR"/>
</dbReference>
<dbReference type="Pfam" id="PF00392">
    <property type="entry name" value="GntR"/>
    <property type="match status" value="1"/>
</dbReference>
<dbReference type="Gene3D" id="1.20.120.530">
    <property type="entry name" value="GntR ligand-binding domain-like"/>
    <property type="match status" value="1"/>
</dbReference>
<keyword evidence="3" id="KW-0804">Transcription</keyword>
<dbReference type="CDD" id="cd07377">
    <property type="entry name" value="WHTH_GntR"/>
    <property type="match status" value="1"/>
</dbReference>
<feature type="domain" description="HTH gntR-type" evidence="4">
    <location>
        <begin position="9"/>
        <end position="77"/>
    </location>
</feature>
<keyword evidence="2" id="KW-0238">DNA-binding</keyword>
<dbReference type="EMBL" id="FNDZ01000001">
    <property type="protein sequence ID" value="SDI04150.1"/>
    <property type="molecule type" value="Genomic_DNA"/>
</dbReference>
<dbReference type="SUPFAM" id="SSF48008">
    <property type="entry name" value="GntR ligand-binding domain-like"/>
    <property type="match status" value="1"/>
</dbReference>
<protein>
    <submittedName>
        <fullName evidence="5">GntR family transcriptional regulator, transcriptional repressor for pyruvate dehydrogenase complex</fullName>
    </submittedName>
</protein>
<evidence type="ECO:0000313" key="6">
    <source>
        <dbReference type="Proteomes" id="UP000183255"/>
    </source>
</evidence>
<gene>
    <name evidence="5" type="ORF">SAMN05421804_101535</name>
</gene>
<dbReference type="InterPro" id="IPR036388">
    <property type="entry name" value="WH-like_DNA-bd_sf"/>
</dbReference>
<dbReference type="Gene3D" id="1.10.10.10">
    <property type="entry name" value="Winged helix-like DNA-binding domain superfamily/Winged helix DNA-binding domain"/>
    <property type="match status" value="1"/>
</dbReference>
<accession>A0A1G8HCC9</accession>
<evidence type="ECO:0000256" key="3">
    <source>
        <dbReference type="ARBA" id="ARBA00023163"/>
    </source>
</evidence>
<dbReference type="SUPFAM" id="SSF46785">
    <property type="entry name" value="Winged helix' DNA-binding domain"/>
    <property type="match status" value="1"/>
</dbReference>
<name>A0A1G8HCC9_9CLOT</name>
<evidence type="ECO:0000313" key="5">
    <source>
        <dbReference type="EMBL" id="SDI04150.1"/>
    </source>
</evidence>
<dbReference type="Proteomes" id="UP000183255">
    <property type="component" value="Unassembled WGS sequence"/>
</dbReference>
<dbReference type="PROSITE" id="PS50949">
    <property type="entry name" value="HTH_GNTR"/>
    <property type="match status" value="1"/>
</dbReference>
<reference evidence="5 6" key="1">
    <citation type="submission" date="2016-10" db="EMBL/GenBank/DDBJ databases">
        <authorList>
            <person name="de Groot N.N."/>
        </authorList>
    </citation>
    <scope>NUCLEOTIDE SEQUENCE [LARGE SCALE GENOMIC DNA]</scope>
    <source>
        <strain evidence="5 6">CGMCC 1.5058</strain>
    </source>
</reference>
<evidence type="ECO:0000256" key="2">
    <source>
        <dbReference type="ARBA" id="ARBA00023125"/>
    </source>
</evidence>
<dbReference type="InterPro" id="IPR000524">
    <property type="entry name" value="Tscrpt_reg_HTH_GntR"/>
</dbReference>